<name>A0A923KP32_9BURK</name>
<dbReference type="PANTHER" id="PTHR36504:SF1">
    <property type="entry name" value="LIPOPOLYSACCHARIDE EXPORT SYSTEM PROTEIN LPTA"/>
    <property type="match status" value="1"/>
</dbReference>
<evidence type="ECO:0000259" key="5">
    <source>
        <dbReference type="Pfam" id="PF03968"/>
    </source>
</evidence>
<keyword evidence="1 4" id="KW-0813">Transport</keyword>
<evidence type="ECO:0000313" key="7">
    <source>
        <dbReference type="Proteomes" id="UP000634011"/>
    </source>
</evidence>
<evidence type="ECO:0000256" key="1">
    <source>
        <dbReference type="ARBA" id="ARBA00022448"/>
    </source>
</evidence>
<dbReference type="Proteomes" id="UP000634011">
    <property type="component" value="Unassembled WGS sequence"/>
</dbReference>
<gene>
    <name evidence="4 6" type="primary">lptA</name>
    <name evidence="6" type="ORF">H8K32_03990</name>
</gene>
<comment type="similarity">
    <text evidence="4">Belongs to the LptA family.</text>
</comment>
<proteinExistence type="inferred from homology"/>
<dbReference type="GO" id="GO:0017089">
    <property type="term" value="F:glycolipid transfer activity"/>
    <property type="evidence" value="ECO:0007669"/>
    <property type="project" value="TreeGrafter"/>
</dbReference>
<accession>A0A923KP32</accession>
<reference evidence="6" key="1">
    <citation type="submission" date="2020-08" db="EMBL/GenBank/DDBJ databases">
        <title>Novel species isolated from subtropical streams in China.</title>
        <authorList>
            <person name="Lu H."/>
        </authorList>
    </citation>
    <scope>NUCLEOTIDE SEQUENCE</scope>
    <source>
        <strain evidence="6">KACC 12607</strain>
    </source>
</reference>
<dbReference type="InterPro" id="IPR014340">
    <property type="entry name" value="LptA"/>
</dbReference>
<evidence type="ECO:0000256" key="4">
    <source>
        <dbReference type="HAMAP-Rule" id="MF_01914"/>
    </source>
</evidence>
<dbReference type="InterPro" id="IPR052037">
    <property type="entry name" value="LPS_export_LptA"/>
</dbReference>
<dbReference type="Pfam" id="PF03968">
    <property type="entry name" value="LptD_N"/>
    <property type="match status" value="1"/>
</dbReference>
<dbReference type="GO" id="GO:0009279">
    <property type="term" value="C:cell outer membrane"/>
    <property type="evidence" value="ECO:0007669"/>
    <property type="project" value="TreeGrafter"/>
</dbReference>
<dbReference type="EMBL" id="JACOFV010000002">
    <property type="protein sequence ID" value="MBC3861251.1"/>
    <property type="molecule type" value="Genomic_DNA"/>
</dbReference>
<keyword evidence="7" id="KW-1185">Reference proteome</keyword>
<comment type="caution">
    <text evidence="6">The sequence shown here is derived from an EMBL/GenBank/DDBJ whole genome shotgun (WGS) entry which is preliminary data.</text>
</comment>
<feature type="domain" description="Organic solvent tolerance-like N-terminal" evidence="5">
    <location>
        <begin position="30"/>
        <end position="147"/>
    </location>
</feature>
<evidence type="ECO:0000256" key="2">
    <source>
        <dbReference type="ARBA" id="ARBA00022729"/>
    </source>
</evidence>
<comment type="subunit">
    <text evidence="4">Component of the lipopolysaccharide transport and assembly complex.</text>
</comment>
<dbReference type="GO" id="GO:0015920">
    <property type="term" value="P:lipopolysaccharide transport"/>
    <property type="evidence" value="ECO:0007669"/>
    <property type="project" value="UniProtKB-UniRule"/>
</dbReference>
<dbReference type="PANTHER" id="PTHR36504">
    <property type="entry name" value="LIPOPOLYSACCHARIDE EXPORT SYSTEM PROTEIN LPTA"/>
    <property type="match status" value="1"/>
</dbReference>
<comment type="function">
    <text evidence="4">Involved in the assembly of lipopolysaccharide (LPS). Required for the translocation of LPS from the inner membrane to the outer membrane.</text>
</comment>
<protein>
    <recommendedName>
        <fullName evidence="4">Lipopolysaccharide export system protein LptA</fullName>
    </recommendedName>
</protein>
<dbReference type="GO" id="GO:0030288">
    <property type="term" value="C:outer membrane-bounded periplasmic space"/>
    <property type="evidence" value="ECO:0007669"/>
    <property type="project" value="TreeGrafter"/>
</dbReference>
<keyword evidence="3 4" id="KW-0574">Periplasm</keyword>
<evidence type="ECO:0000256" key="3">
    <source>
        <dbReference type="ARBA" id="ARBA00022764"/>
    </source>
</evidence>
<comment type="subcellular location">
    <subcellularLocation>
        <location evidence="4">Periplasm</location>
    </subcellularLocation>
</comment>
<organism evidence="6 7">
    <name type="scientific">Undibacterium jejuense</name>
    <dbReference type="NCBI Taxonomy" id="1344949"/>
    <lineage>
        <taxon>Bacteria</taxon>
        <taxon>Pseudomonadati</taxon>
        <taxon>Pseudomonadota</taxon>
        <taxon>Betaproteobacteria</taxon>
        <taxon>Burkholderiales</taxon>
        <taxon>Oxalobacteraceae</taxon>
        <taxon>Undibacterium</taxon>
    </lineage>
</organism>
<dbReference type="GO" id="GO:0001530">
    <property type="term" value="F:lipopolysaccharide binding"/>
    <property type="evidence" value="ECO:0007669"/>
    <property type="project" value="InterPro"/>
</dbReference>
<evidence type="ECO:0000313" key="6">
    <source>
        <dbReference type="EMBL" id="MBC3861251.1"/>
    </source>
</evidence>
<dbReference type="InterPro" id="IPR005653">
    <property type="entry name" value="OstA-like_N"/>
</dbReference>
<dbReference type="RefSeq" id="WP_186911178.1">
    <property type="nucleotide sequence ID" value="NZ_JACOFV010000002.1"/>
</dbReference>
<dbReference type="HAMAP" id="MF_01914">
    <property type="entry name" value="LPS_assembly_LptA"/>
    <property type="match status" value="1"/>
</dbReference>
<keyword evidence="2" id="KW-0732">Signal</keyword>
<dbReference type="Gene3D" id="2.60.450.10">
    <property type="entry name" value="Lipopolysaccharide (LPS) transport protein A like domain"/>
    <property type="match status" value="1"/>
</dbReference>
<sequence>MSSILLLGMTTTFLLPAYAEKADSQKEMVIEAEHLVSDGKTNITTATGDVVITKGTLIVKSERAVATKTPEDFQHVNLYSKSGGKVRFRQKRDGGPDLWVEGEADRAEYDEKTEFVKFISKAKVRYLDGKKVTDEQEGEFLSYDSKNDVFVGTNTSNGTVVSGGGRIKLTIQPKTDKQTN</sequence>
<dbReference type="AlphaFoldDB" id="A0A923KP32"/>
<dbReference type="GO" id="GO:0043165">
    <property type="term" value="P:Gram-negative-bacterium-type cell outer membrane assembly"/>
    <property type="evidence" value="ECO:0007669"/>
    <property type="project" value="UniProtKB-UniRule"/>
</dbReference>
<dbReference type="NCBIfam" id="TIGR03002">
    <property type="entry name" value="outer_YhbN_LptA"/>
    <property type="match status" value="1"/>
</dbReference>